<name>A0A7T7WH62_9GAMM</name>
<dbReference type="AlphaFoldDB" id="A0A7T7WH62"/>
<evidence type="ECO:0000313" key="4">
    <source>
        <dbReference type="Proteomes" id="UP000596079"/>
    </source>
</evidence>
<feature type="transmembrane region" description="Helical" evidence="2">
    <location>
        <begin position="12"/>
        <end position="35"/>
    </location>
</feature>
<keyword evidence="2" id="KW-1133">Transmembrane helix</keyword>
<feature type="region of interest" description="Disordered" evidence="1">
    <location>
        <begin position="41"/>
        <end position="117"/>
    </location>
</feature>
<dbReference type="RefSeq" id="WP_034705429.1">
    <property type="nucleotide sequence ID" value="NZ_CP060811.1"/>
</dbReference>
<gene>
    <name evidence="3" type="ORF">IAQ69_12050</name>
</gene>
<keyword evidence="2" id="KW-0472">Membrane</keyword>
<dbReference type="Proteomes" id="UP000596079">
    <property type="component" value="Chromosome"/>
</dbReference>
<sequence>MTDHSSPEKSPWGWKALIIFCILGGLFMLFFWLAVSNEPDYMPSQQKKENTQQHAFKNAPAMSPEALAKAQADREARQATSSSHQTHETSVEEHNMSAEEHAQMDNASHDENTTHGH</sequence>
<evidence type="ECO:0008006" key="5">
    <source>
        <dbReference type="Google" id="ProtNLM"/>
    </source>
</evidence>
<dbReference type="GeneID" id="89665124"/>
<accession>A0A7T7WH62</accession>
<evidence type="ECO:0000313" key="3">
    <source>
        <dbReference type="EMBL" id="QQN87574.1"/>
    </source>
</evidence>
<evidence type="ECO:0000256" key="2">
    <source>
        <dbReference type="SAM" id="Phobius"/>
    </source>
</evidence>
<feature type="compositionally biased region" description="Basic and acidic residues" evidence="1">
    <location>
        <begin position="85"/>
        <end position="117"/>
    </location>
</feature>
<proteinExistence type="predicted"/>
<protein>
    <recommendedName>
        <fullName evidence="5">DUF4199 domain-containing protein</fullName>
    </recommendedName>
</protein>
<keyword evidence="2" id="KW-0812">Transmembrane</keyword>
<organism evidence="3 4">
    <name type="scientific">Acinetobacter variabilis</name>
    <dbReference type="NCBI Taxonomy" id="70346"/>
    <lineage>
        <taxon>Bacteria</taxon>
        <taxon>Pseudomonadati</taxon>
        <taxon>Pseudomonadota</taxon>
        <taxon>Gammaproteobacteria</taxon>
        <taxon>Moraxellales</taxon>
        <taxon>Moraxellaceae</taxon>
        <taxon>Acinetobacter</taxon>
    </lineage>
</organism>
<dbReference type="EMBL" id="CP060811">
    <property type="protein sequence ID" value="QQN87574.1"/>
    <property type="molecule type" value="Genomic_DNA"/>
</dbReference>
<reference evidence="3 4" key="1">
    <citation type="submission" date="2020-08" db="EMBL/GenBank/DDBJ databases">
        <title>Emergence of ISAba1-mediated novel tet(X) in Acinetobacter variabilis from a chicken farm.</title>
        <authorList>
            <person name="Peng K."/>
            <person name="Li R."/>
        </authorList>
    </citation>
    <scope>NUCLEOTIDE SEQUENCE [LARGE SCALE GENOMIC DNA]</scope>
    <source>
        <strain evidence="3 4">XM9F202-2</strain>
    </source>
</reference>
<evidence type="ECO:0000256" key="1">
    <source>
        <dbReference type="SAM" id="MobiDB-lite"/>
    </source>
</evidence>